<organism evidence="1 2">
    <name type="scientific">Symbiodinium microadriaticum</name>
    <name type="common">Dinoflagellate</name>
    <name type="synonym">Zooxanthella microadriatica</name>
    <dbReference type="NCBI Taxonomy" id="2951"/>
    <lineage>
        <taxon>Eukaryota</taxon>
        <taxon>Sar</taxon>
        <taxon>Alveolata</taxon>
        <taxon>Dinophyceae</taxon>
        <taxon>Suessiales</taxon>
        <taxon>Symbiodiniaceae</taxon>
        <taxon>Symbiodinium</taxon>
    </lineage>
</organism>
<dbReference type="AlphaFoldDB" id="A0A1Q9BR72"/>
<name>A0A1Q9BR72_SYMMI</name>
<evidence type="ECO:0000313" key="1">
    <source>
        <dbReference type="EMBL" id="OLP73186.1"/>
    </source>
</evidence>
<proteinExistence type="predicted"/>
<dbReference type="EMBL" id="LSRX01006128">
    <property type="protein sequence ID" value="OLP73186.1"/>
    <property type="molecule type" value="Genomic_DNA"/>
</dbReference>
<accession>A0A1Q9BR72</accession>
<gene>
    <name evidence="1" type="ORF">AK812_SmicGene47677</name>
</gene>
<evidence type="ECO:0000313" key="2">
    <source>
        <dbReference type="Proteomes" id="UP000186817"/>
    </source>
</evidence>
<comment type="caution">
    <text evidence="1">The sequence shown here is derived from an EMBL/GenBank/DDBJ whole genome shotgun (WGS) entry which is preliminary data.</text>
</comment>
<keyword evidence="2" id="KW-1185">Reference proteome</keyword>
<dbReference type="Proteomes" id="UP000186817">
    <property type="component" value="Unassembled WGS sequence"/>
</dbReference>
<protein>
    <recommendedName>
        <fullName evidence="3">Protein kinase domain-containing protein</fullName>
    </recommendedName>
</protein>
<evidence type="ECO:0008006" key="3">
    <source>
        <dbReference type="Google" id="ProtNLM"/>
    </source>
</evidence>
<sequence length="52" mass="5606">MVGHILVDLRSFFHMLAKECVSAGSGMPEQEVVSYGCDIAAGLAYLHGLRPK</sequence>
<reference evidence="1 2" key="1">
    <citation type="submission" date="2016-02" db="EMBL/GenBank/DDBJ databases">
        <title>Genome analysis of coral dinoflagellate symbionts highlights evolutionary adaptations to a symbiotic lifestyle.</title>
        <authorList>
            <person name="Aranda M."/>
            <person name="Li Y."/>
            <person name="Liew Y.J."/>
            <person name="Baumgarten S."/>
            <person name="Simakov O."/>
            <person name="Wilson M."/>
            <person name="Piel J."/>
            <person name="Ashoor H."/>
            <person name="Bougouffa S."/>
            <person name="Bajic V.B."/>
            <person name="Ryu T."/>
            <person name="Ravasi T."/>
            <person name="Bayer T."/>
            <person name="Micklem G."/>
            <person name="Kim H."/>
            <person name="Bhak J."/>
            <person name="Lajeunesse T.C."/>
            <person name="Voolstra C.R."/>
        </authorList>
    </citation>
    <scope>NUCLEOTIDE SEQUENCE [LARGE SCALE GENOMIC DNA]</scope>
    <source>
        <strain evidence="1 2">CCMP2467</strain>
    </source>
</reference>
<feature type="non-terminal residue" evidence="1">
    <location>
        <position position="52"/>
    </location>
</feature>